<evidence type="ECO:0000313" key="3">
    <source>
        <dbReference type="Proteomes" id="UP000663880"/>
    </source>
</evidence>
<name>A0A821PPC6_9NEOP</name>
<gene>
    <name evidence="2" type="ORF">PMACD_LOCUS3815</name>
</gene>
<keyword evidence="3" id="KW-1185">Reference proteome</keyword>
<dbReference type="AlphaFoldDB" id="A0A821PPC6"/>
<dbReference type="GO" id="GO:0005739">
    <property type="term" value="C:mitochondrion"/>
    <property type="evidence" value="ECO:0007669"/>
    <property type="project" value="InterPro"/>
</dbReference>
<reference evidence="2" key="1">
    <citation type="submission" date="2021-02" db="EMBL/GenBank/DDBJ databases">
        <authorList>
            <person name="Steward A R."/>
        </authorList>
    </citation>
    <scope>NUCLEOTIDE SEQUENCE</scope>
</reference>
<comment type="caution">
    <text evidence="2">The sequence shown here is derived from an EMBL/GenBank/DDBJ whole genome shotgun (WGS) entry which is preliminary data.</text>
</comment>
<dbReference type="PANTHER" id="PTHR14700">
    <property type="entry name" value="PENTATRICOPEPTIDE REPEAT-CONTAINING PROTEIN 2, MITOCHONDRIAL"/>
    <property type="match status" value="1"/>
</dbReference>
<feature type="region of interest" description="Disordered" evidence="1">
    <location>
        <begin position="355"/>
        <end position="375"/>
    </location>
</feature>
<dbReference type="GO" id="GO:0007005">
    <property type="term" value="P:mitochondrion organization"/>
    <property type="evidence" value="ECO:0007669"/>
    <property type="project" value="TreeGrafter"/>
</dbReference>
<organism evidence="2 3">
    <name type="scientific">Pieris macdunnoughi</name>
    <dbReference type="NCBI Taxonomy" id="345717"/>
    <lineage>
        <taxon>Eukaryota</taxon>
        <taxon>Metazoa</taxon>
        <taxon>Ecdysozoa</taxon>
        <taxon>Arthropoda</taxon>
        <taxon>Hexapoda</taxon>
        <taxon>Insecta</taxon>
        <taxon>Pterygota</taxon>
        <taxon>Neoptera</taxon>
        <taxon>Endopterygota</taxon>
        <taxon>Lepidoptera</taxon>
        <taxon>Glossata</taxon>
        <taxon>Ditrysia</taxon>
        <taxon>Papilionoidea</taxon>
        <taxon>Pieridae</taxon>
        <taxon>Pierinae</taxon>
        <taxon>Pieris</taxon>
    </lineage>
</organism>
<dbReference type="Gene3D" id="1.25.40.10">
    <property type="entry name" value="Tetratricopeptide repeat domain"/>
    <property type="match status" value="1"/>
</dbReference>
<protein>
    <recommendedName>
        <fullName evidence="4">Pentatricopeptide repeat-containing protein 2, mitochondrial</fullName>
    </recommendedName>
</protein>
<dbReference type="Proteomes" id="UP000663880">
    <property type="component" value="Unassembled WGS sequence"/>
</dbReference>
<dbReference type="EMBL" id="CAJOBZ010000006">
    <property type="protein sequence ID" value="CAF4807233.1"/>
    <property type="molecule type" value="Genomic_DNA"/>
</dbReference>
<evidence type="ECO:0008006" key="4">
    <source>
        <dbReference type="Google" id="ProtNLM"/>
    </source>
</evidence>
<dbReference type="GO" id="GO:0003723">
    <property type="term" value="F:RNA binding"/>
    <property type="evidence" value="ECO:0007669"/>
    <property type="project" value="TreeGrafter"/>
</dbReference>
<dbReference type="PANTHER" id="PTHR14700:SF0">
    <property type="entry name" value="PENTATRICOPEPTIDE REPEAT-CONTAINING PROTEIN 2, MITOCHONDRIAL"/>
    <property type="match status" value="1"/>
</dbReference>
<sequence length="375" mass="43571">MNIIMNSISRASAHYSFGMKMPLRNFHVTKVQCLYSPSALGIDGYLQTRKKIKEQFAQFTDTFRAKMNDFVHDSKHMIFTEDLKNMVHMAEPTDLNLVLDMVKKFNTQKSEFRFGSFVFGPVVMRMFYFLDAPTEALKCFENPDNAGFFDQLISYQILLDLLYNHEMYDEMYKIFEKVQERQLNMTKYPKYPVVLILAACYKQNTPESYEYAKKLWKDMSALGTSPLRRSCTFMSAMALRNNEPHIALECISLQTPHYVTIRNIKVIALCQVGRIDDALPILRGVLDVDSPSRLDKHTFFSETIKAAQEAVKQKNDKDLENSFQNIEKALRERDLIDDQTLDKLVTSEIIISVKKHDKPRGMPKMPFGQRQRNLS</sequence>
<proteinExistence type="predicted"/>
<dbReference type="InterPro" id="IPR011990">
    <property type="entry name" value="TPR-like_helical_dom_sf"/>
</dbReference>
<accession>A0A821PPC6</accession>
<dbReference type="InterPro" id="IPR034629">
    <property type="entry name" value="PTCD2"/>
</dbReference>
<dbReference type="GO" id="GO:0050684">
    <property type="term" value="P:regulation of mRNA processing"/>
    <property type="evidence" value="ECO:0007669"/>
    <property type="project" value="InterPro"/>
</dbReference>
<dbReference type="OrthoDB" id="6073372at2759"/>
<evidence type="ECO:0000256" key="1">
    <source>
        <dbReference type="SAM" id="MobiDB-lite"/>
    </source>
</evidence>
<evidence type="ECO:0000313" key="2">
    <source>
        <dbReference type="EMBL" id="CAF4807233.1"/>
    </source>
</evidence>